<keyword evidence="2" id="KW-1133">Transmembrane helix</keyword>
<organism evidence="3 4">
    <name type="scientific">Belnapia mucosa</name>
    <dbReference type="NCBI Taxonomy" id="2804532"/>
    <lineage>
        <taxon>Bacteria</taxon>
        <taxon>Pseudomonadati</taxon>
        <taxon>Pseudomonadota</taxon>
        <taxon>Alphaproteobacteria</taxon>
        <taxon>Acetobacterales</taxon>
        <taxon>Roseomonadaceae</taxon>
        <taxon>Belnapia</taxon>
    </lineage>
</organism>
<feature type="compositionally biased region" description="Pro residues" evidence="1">
    <location>
        <begin position="39"/>
        <end position="48"/>
    </location>
</feature>
<evidence type="ECO:0000256" key="1">
    <source>
        <dbReference type="SAM" id="MobiDB-lite"/>
    </source>
</evidence>
<protein>
    <submittedName>
        <fullName evidence="3">Uncharacterized protein</fullName>
    </submittedName>
</protein>
<keyword evidence="2" id="KW-0472">Membrane</keyword>
<accession>A0ABS1V4K7</accession>
<dbReference type="EMBL" id="JAEUXJ010000002">
    <property type="protein sequence ID" value="MBL6455243.1"/>
    <property type="molecule type" value="Genomic_DNA"/>
</dbReference>
<dbReference type="RefSeq" id="WP_202824954.1">
    <property type="nucleotide sequence ID" value="NZ_JAEUXJ010000002.1"/>
</dbReference>
<keyword evidence="2" id="KW-0812">Transmembrane</keyword>
<keyword evidence="4" id="KW-1185">Reference proteome</keyword>
<dbReference type="Proteomes" id="UP000606490">
    <property type="component" value="Unassembled WGS sequence"/>
</dbReference>
<proteinExistence type="predicted"/>
<evidence type="ECO:0000313" key="3">
    <source>
        <dbReference type="EMBL" id="MBL6455243.1"/>
    </source>
</evidence>
<evidence type="ECO:0000313" key="4">
    <source>
        <dbReference type="Proteomes" id="UP000606490"/>
    </source>
</evidence>
<name>A0ABS1V4K7_9PROT</name>
<feature type="region of interest" description="Disordered" evidence="1">
    <location>
        <begin position="30"/>
        <end position="77"/>
    </location>
</feature>
<reference evidence="3 4" key="1">
    <citation type="submission" date="2021-01" db="EMBL/GenBank/DDBJ databases">
        <title>Belnapia mucosa sp. nov. and Belnapia arida sp. nov., isolated from the Tabernas Desert (Almeria, Spain).</title>
        <authorList>
            <person name="Molina-Menor E."/>
            <person name="Vidal-Verdu A."/>
            <person name="Calonge A."/>
            <person name="Satari L."/>
            <person name="Pereto Magraner J."/>
            <person name="Porcar Miralles M."/>
        </authorList>
    </citation>
    <scope>NUCLEOTIDE SEQUENCE [LARGE SCALE GENOMIC DNA]</scope>
    <source>
        <strain evidence="3 4">T6</strain>
    </source>
</reference>
<gene>
    <name evidence="3" type="ORF">JMJ55_07910</name>
</gene>
<sequence>MTPEAFVLLSGSLTFGVPLVLALRELRGLRRGGGGWRPDPVPPAPRPLPRGGSGKPLPDGLIPRPLPARPVRQLEDA</sequence>
<feature type="transmembrane region" description="Helical" evidence="2">
    <location>
        <begin position="6"/>
        <end position="23"/>
    </location>
</feature>
<comment type="caution">
    <text evidence="3">The sequence shown here is derived from an EMBL/GenBank/DDBJ whole genome shotgun (WGS) entry which is preliminary data.</text>
</comment>
<evidence type="ECO:0000256" key="2">
    <source>
        <dbReference type="SAM" id="Phobius"/>
    </source>
</evidence>